<feature type="compositionally biased region" description="Polar residues" evidence="1">
    <location>
        <begin position="28"/>
        <end position="41"/>
    </location>
</feature>
<evidence type="ECO:0000256" key="2">
    <source>
        <dbReference type="SAM" id="SignalP"/>
    </source>
</evidence>
<feature type="signal peptide" evidence="2">
    <location>
        <begin position="1"/>
        <end position="20"/>
    </location>
</feature>
<accession>A0A0B6ZWA0</accession>
<dbReference type="AlphaFoldDB" id="A0A0B6ZWA0"/>
<evidence type="ECO:0000256" key="1">
    <source>
        <dbReference type="SAM" id="MobiDB-lite"/>
    </source>
</evidence>
<name>A0A0B6ZWA0_9EUPU</name>
<keyword evidence="2" id="KW-0732">Signal</keyword>
<feature type="region of interest" description="Disordered" evidence="1">
    <location>
        <begin position="22"/>
        <end position="78"/>
    </location>
</feature>
<evidence type="ECO:0000313" key="3">
    <source>
        <dbReference type="EMBL" id="CEK72030.1"/>
    </source>
</evidence>
<proteinExistence type="predicted"/>
<reference evidence="3" key="1">
    <citation type="submission" date="2014-12" db="EMBL/GenBank/DDBJ databases">
        <title>Insight into the proteome of Arion vulgaris.</title>
        <authorList>
            <person name="Aradska J."/>
            <person name="Bulat T."/>
            <person name="Smidak R."/>
            <person name="Sarate P."/>
            <person name="Gangsoo J."/>
            <person name="Sialana F."/>
            <person name="Bilban M."/>
            <person name="Lubec G."/>
        </authorList>
    </citation>
    <scope>NUCLEOTIDE SEQUENCE</scope>
    <source>
        <tissue evidence="3">Skin</tissue>
    </source>
</reference>
<feature type="compositionally biased region" description="Polar residues" evidence="1">
    <location>
        <begin position="61"/>
        <end position="78"/>
    </location>
</feature>
<feature type="chain" id="PRO_5002123970" evidence="2">
    <location>
        <begin position="21"/>
        <end position="78"/>
    </location>
</feature>
<sequence length="78" mass="8152">MMRAAIIILLMLVMSVAVNAARKDKTKTSTGGNKARTNPPSRGSPKGGSAVHGNHRHPKLSNGTNADVNSDTNTADLE</sequence>
<organism evidence="3">
    <name type="scientific">Arion vulgaris</name>
    <dbReference type="NCBI Taxonomy" id="1028688"/>
    <lineage>
        <taxon>Eukaryota</taxon>
        <taxon>Metazoa</taxon>
        <taxon>Spiralia</taxon>
        <taxon>Lophotrochozoa</taxon>
        <taxon>Mollusca</taxon>
        <taxon>Gastropoda</taxon>
        <taxon>Heterobranchia</taxon>
        <taxon>Euthyneura</taxon>
        <taxon>Panpulmonata</taxon>
        <taxon>Eupulmonata</taxon>
        <taxon>Stylommatophora</taxon>
        <taxon>Helicina</taxon>
        <taxon>Arionoidea</taxon>
        <taxon>Arionidae</taxon>
        <taxon>Arion</taxon>
    </lineage>
</organism>
<protein>
    <submittedName>
        <fullName evidence="3">Uncharacterized protein</fullName>
    </submittedName>
</protein>
<gene>
    <name evidence="3" type="primary">ORF80827</name>
</gene>
<dbReference type="EMBL" id="HACG01025165">
    <property type="protein sequence ID" value="CEK72030.1"/>
    <property type="molecule type" value="Transcribed_RNA"/>
</dbReference>